<evidence type="ECO:0000313" key="3">
    <source>
        <dbReference type="Proteomes" id="UP000215563"/>
    </source>
</evidence>
<dbReference type="Proteomes" id="UP000215563">
    <property type="component" value="Unassembled WGS sequence"/>
</dbReference>
<protein>
    <recommendedName>
        <fullName evidence="1">TfuA-like core domain-containing protein</fullName>
    </recommendedName>
</protein>
<dbReference type="OrthoDB" id="118811at2"/>
<dbReference type="Pfam" id="PF07812">
    <property type="entry name" value="TfuA"/>
    <property type="match status" value="1"/>
</dbReference>
<gene>
    <name evidence="2" type="ORF">CFP75_00765</name>
</gene>
<dbReference type="InterPro" id="IPR012924">
    <property type="entry name" value="TfuA_core"/>
</dbReference>
<proteinExistence type="predicted"/>
<name>A0A229SAK9_AMYAL</name>
<reference evidence="2 3" key="1">
    <citation type="submission" date="2017-07" db="EMBL/GenBank/DDBJ databases">
        <title>Amycolatopsis alba DSM 44262 Genome sequencing and assembly.</title>
        <authorList>
            <person name="Kaur N."/>
            <person name="Mayilraj S."/>
        </authorList>
    </citation>
    <scope>NUCLEOTIDE SEQUENCE [LARGE SCALE GENOMIC DNA]</scope>
    <source>
        <strain evidence="2 3">DSM 44262</strain>
    </source>
</reference>
<evidence type="ECO:0000313" key="2">
    <source>
        <dbReference type="EMBL" id="OXM55624.1"/>
    </source>
</evidence>
<keyword evidence="3" id="KW-1185">Reference proteome</keyword>
<organism evidence="2 3">
    <name type="scientific">Amycolatopsis alba DSM 44262</name>
    <dbReference type="NCBI Taxonomy" id="1125972"/>
    <lineage>
        <taxon>Bacteria</taxon>
        <taxon>Bacillati</taxon>
        <taxon>Actinomycetota</taxon>
        <taxon>Actinomycetes</taxon>
        <taxon>Pseudonocardiales</taxon>
        <taxon>Pseudonocardiaceae</taxon>
        <taxon>Amycolatopsis</taxon>
    </lineage>
</organism>
<feature type="domain" description="TfuA-like core" evidence="1">
    <location>
        <begin position="50"/>
        <end position="167"/>
    </location>
</feature>
<dbReference type="RefSeq" id="WP_020634195.1">
    <property type="nucleotide sequence ID" value="NZ_KB913032.1"/>
</dbReference>
<accession>A0A229SAK9</accession>
<sequence length="219" mass="23631">MRPVVFRGPSITTEAAAEILDAEYLPPVGKGDIDRLLDRPEPPTVIGIVDGRFLHSLSISPKEILRAMDADVVVYGSSSMGALRGAECAPHGMIGIGRIFEEYFSGRTDEDDEVAITYSEDTLKPLSEPLANMRFAVAAALRAGAVSAGLADRFLKAAKEIYFPERSVNATLHALRGTVPQAELDELAAFLRNEAPDTKRDDAVALLRRIRADLEAAPA</sequence>
<evidence type="ECO:0000259" key="1">
    <source>
        <dbReference type="Pfam" id="PF07812"/>
    </source>
</evidence>
<comment type="caution">
    <text evidence="2">The sequence shown here is derived from an EMBL/GenBank/DDBJ whole genome shotgun (WGS) entry which is preliminary data.</text>
</comment>
<dbReference type="AlphaFoldDB" id="A0A229SAK9"/>
<dbReference type="EMBL" id="NMQU01000003">
    <property type="protein sequence ID" value="OXM55624.1"/>
    <property type="molecule type" value="Genomic_DNA"/>
</dbReference>